<dbReference type="Pfam" id="PF01096">
    <property type="entry name" value="Zn_ribbon_TFIIS"/>
    <property type="match status" value="1"/>
</dbReference>
<evidence type="ECO:0000313" key="7">
    <source>
        <dbReference type="Proteomes" id="UP000887540"/>
    </source>
</evidence>
<sequence length="82" mass="9448">MTSFDMAPERLKKLRDELARETIVEHQIMEQQGNPTDMFKCSECDSTNCAYTEVQKPENRSSEQGITVHVCCSNCGHTWKYT</sequence>
<dbReference type="GO" id="GO:0003676">
    <property type="term" value="F:nucleic acid binding"/>
    <property type="evidence" value="ECO:0007669"/>
    <property type="project" value="InterPro"/>
</dbReference>
<dbReference type="Proteomes" id="UP000887540">
    <property type="component" value="Unplaced"/>
</dbReference>
<feature type="domain" description="TFIIS central" evidence="6">
    <location>
        <begin position="1"/>
        <end position="34"/>
    </location>
</feature>
<evidence type="ECO:0000259" key="6">
    <source>
        <dbReference type="PROSITE" id="PS51321"/>
    </source>
</evidence>
<dbReference type="PROSITE" id="PS51321">
    <property type="entry name" value="TFIIS_CENTRAL"/>
    <property type="match status" value="1"/>
</dbReference>
<dbReference type="GO" id="GO:0006351">
    <property type="term" value="P:DNA-templated transcription"/>
    <property type="evidence" value="ECO:0007669"/>
    <property type="project" value="InterPro"/>
</dbReference>
<evidence type="ECO:0000256" key="3">
    <source>
        <dbReference type="ARBA" id="ARBA00022833"/>
    </source>
</evidence>
<keyword evidence="1" id="KW-0479">Metal-binding</keyword>
<dbReference type="SMART" id="SM00440">
    <property type="entry name" value="ZnF_C2C2"/>
    <property type="match status" value="1"/>
</dbReference>
<dbReference type="InterPro" id="IPR003618">
    <property type="entry name" value="TFIIS_cen_dom"/>
</dbReference>
<keyword evidence="3" id="KW-0862">Zinc</keyword>
<keyword evidence="2 4" id="KW-0863">Zinc-finger</keyword>
<evidence type="ECO:0000256" key="1">
    <source>
        <dbReference type="ARBA" id="ARBA00022723"/>
    </source>
</evidence>
<reference evidence="8" key="1">
    <citation type="submission" date="2022-11" db="UniProtKB">
        <authorList>
            <consortium name="WormBaseParasite"/>
        </authorList>
    </citation>
    <scope>IDENTIFICATION</scope>
</reference>
<protein>
    <submittedName>
        <fullName evidence="8">TFIIS-type domain-containing protein</fullName>
    </submittedName>
</protein>
<accession>A0A914BX86</accession>
<evidence type="ECO:0000313" key="8">
    <source>
        <dbReference type="WBParaSite" id="ACRNAN_Path_119.g428.t1"/>
    </source>
</evidence>
<dbReference type="WBParaSite" id="ACRNAN_Path_119.g428.t1">
    <property type="protein sequence ID" value="ACRNAN_Path_119.g428.t1"/>
    <property type="gene ID" value="ACRNAN_Path_119.g428"/>
</dbReference>
<dbReference type="SUPFAM" id="SSF57783">
    <property type="entry name" value="Zinc beta-ribbon"/>
    <property type="match status" value="1"/>
</dbReference>
<dbReference type="Gene3D" id="2.20.25.10">
    <property type="match status" value="1"/>
</dbReference>
<dbReference type="PROSITE" id="PS51133">
    <property type="entry name" value="ZF_TFIIS_2"/>
    <property type="match status" value="1"/>
</dbReference>
<proteinExistence type="predicted"/>
<dbReference type="AlphaFoldDB" id="A0A914BX86"/>
<dbReference type="InterPro" id="IPR001222">
    <property type="entry name" value="Znf_TFIIS"/>
</dbReference>
<evidence type="ECO:0000256" key="2">
    <source>
        <dbReference type="ARBA" id="ARBA00022771"/>
    </source>
</evidence>
<evidence type="ECO:0000259" key="5">
    <source>
        <dbReference type="PROSITE" id="PS51133"/>
    </source>
</evidence>
<feature type="domain" description="TFIIS-type" evidence="5">
    <location>
        <begin position="37"/>
        <end position="80"/>
    </location>
</feature>
<organism evidence="7 8">
    <name type="scientific">Acrobeloides nanus</name>
    <dbReference type="NCBI Taxonomy" id="290746"/>
    <lineage>
        <taxon>Eukaryota</taxon>
        <taxon>Metazoa</taxon>
        <taxon>Ecdysozoa</taxon>
        <taxon>Nematoda</taxon>
        <taxon>Chromadorea</taxon>
        <taxon>Rhabditida</taxon>
        <taxon>Tylenchina</taxon>
        <taxon>Cephalobomorpha</taxon>
        <taxon>Cephaloboidea</taxon>
        <taxon>Cephalobidae</taxon>
        <taxon>Acrobeloides</taxon>
    </lineage>
</organism>
<evidence type="ECO:0000256" key="4">
    <source>
        <dbReference type="PROSITE-ProRule" id="PRU00472"/>
    </source>
</evidence>
<keyword evidence="7" id="KW-1185">Reference proteome</keyword>
<dbReference type="GO" id="GO:0008270">
    <property type="term" value="F:zinc ion binding"/>
    <property type="evidence" value="ECO:0007669"/>
    <property type="project" value="UniProtKB-KW"/>
</dbReference>
<name>A0A914BX86_9BILA</name>